<feature type="compositionally biased region" description="Basic residues" evidence="20">
    <location>
        <begin position="1210"/>
        <end position="1220"/>
    </location>
</feature>
<dbReference type="Pfam" id="PF13246">
    <property type="entry name" value="Cation_ATPase"/>
    <property type="match status" value="1"/>
</dbReference>
<dbReference type="SUPFAM" id="SSF81653">
    <property type="entry name" value="Calcium ATPase, transduction domain A"/>
    <property type="match status" value="1"/>
</dbReference>
<evidence type="ECO:0000256" key="11">
    <source>
        <dbReference type="ARBA" id="ARBA00022840"/>
    </source>
</evidence>
<dbReference type="FunFam" id="1.20.1110.10:FF:000008">
    <property type="entry name" value="Calcium-transporting ATPase"/>
    <property type="match status" value="1"/>
</dbReference>
<dbReference type="InterPro" id="IPR006408">
    <property type="entry name" value="P-type_ATPase_IIB"/>
</dbReference>
<dbReference type="InterPro" id="IPR018303">
    <property type="entry name" value="ATPase_P-typ_P_site"/>
</dbReference>
<evidence type="ECO:0000256" key="20">
    <source>
        <dbReference type="SAM" id="MobiDB-lite"/>
    </source>
</evidence>
<dbReference type="FunFam" id="3.40.1110.10:FF:000032">
    <property type="entry name" value="Calcium-transporting ATPase"/>
    <property type="match status" value="1"/>
</dbReference>
<dbReference type="GO" id="GO:0005516">
    <property type="term" value="F:calmodulin binding"/>
    <property type="evidence" value="ECO:0007669"/>
    <property type="project" value="UniProtKB-KW"/>
</dbReference>
<keyword evidence="4" id="KW-1003">Cell membrane</keyword>
<evidence type="ECO:0000313" key="22">
    <source>
        <dbReference type="EMBL" id="KAF0036571.1"/>
    </source>
</evidence>
<dbReference type="AlphaFoldDB" id="A0A6A4SZZ5"/>
<feature type="region of interest" description="Disordered" evidence="20">
    <location>
        <begin position="1"/>
        <end position="28"/>
    </location>
</feature>
<dbReference type="Pfam" id="PF00122">
    <property type="entry name" value="E1-E2_ATPase"/>
    <property type="match status" value="1"/>
</dbReference>
<keyword evidence="6 18" id="KW-0109">Calcium transport</keyword>
<dbReference type="InterPro" id="IPR023214">
    <property type="entry name" value="HAD_sf"/>
</dbReference>
<evidence type="ECO:0000256" key="18">
    <source>
        <dbReference type="RuleBase" id="RU361146"/>
    </source>
</evidence>
<evidence type="ECO:0000256" key="10">
    <source>
        <dbReference type="ARBA" id="ARBA00022837"/>
    </source>
</evidence>
<dbReference type="GO" id="GO:0046872">
    <property type="term" value="F:metal ion binding"/>
    <property type="evidence" value="ECO:0007669"/>
    <property type="project" value="UniProtKB-KW"/>
</dbReference>
<evidence type="ECO:0000256" key="2">
    <source>
        <dbReference type="ARBA" id="ARBA00006124"/>
    </source>
</evidence>
<keyword evidence="5" id="KW-0597">Phosphoprotein</keyword>
<dbReference type="CDD" id="cd02081">
    <property type="entry name" value="P-type_ATPase_Ca_PMCA-like"/>
    <property type="match status" value="1"/>
</dbReference>
<dbReference type="Gene3D" id="3.40.1110.10">
    <property type="entry name" value="Calcium-transporting ATPase, cytoplasmic domain N"/>
    <property type="match status" value="1"/>
</dbReference>
<keyword evidence="13" id="KW-0112">Calmodulin-binding</keyword>
<feature type="transmembrane region" description="Helical" evidence="18">
    <location>
        <begin position="383"/>
        <end position="404"/>
    </location>
</feature>
<evidence type="ECO:0000256" key="14">
    <source>
        <dbReference type="ARBA" id="ARBA00022967"/>
    </source>
</evidence>
<dbReference type="FunFam" id="3.40.50.1000:FF:000007">
    <property type="entry name" value="Calcium-transporting ATPase"/>
    <property type="match status" value="1"/>
</dbReference>
<evidence type="ECO:0000256" key="4">
    <source>
        <dbReference type="ARBA" id="ARBA00022475"/>
    </source>
</evidence>
<dbReference type="InterPro" id="IPR059000">
    <property type="entry name" value="ATPase_P-type_domA"/>
</dbReference>
<keyword evidence="9 18" id="KW-0547">Nucleotide-binding</keyword>
<dbReference type="InterPro" id="IPR023298">
    <property type="entry name" value="ATPase_P-typ_TM_dom_sf"/>
</dbReference>
<dbReference type="GO" id="GO:0051480">
    <property type="term" value="P:regulation of cytosolic calcium ion concentration"/>
    <property type="evidence" value="ECO:0007669"/>
    <property type="project" value="TreeGrafter"/>
</dbReference>
<comment type="similarity">
    <text evidence="2 18">Belongs to the cation transport ATPase (P-type) (TC 3.A.3) family. Type IIB subfamily.</text>
</comment>
<name>A0A6A4SZZ5_SCOMX</name>
<comment type="catalytic activity">
    <reaction evidence="18">
        <text>Ca(2+)(in) + ATP + H2O = Ca(2+)(out) + ADP + phosphate + H(+)</text>
        <dbReference type="Rhea" id="RHEA:18105"/>
        <dbReference type="ChEBI" id="CHEBI:15377"/>
        <dbReference type="ChEBI" id="CHEBI:15378"/>
        <dbReference type="ChEBI" id="CHEBI:29108"/>
        <dbReference type="ChEBI" id="CHEBI:30616"/>
        <dbReference type="ChEBI" id="CHEBI:43474"/>
        <dbReference type="ChEBI" id="CHEBI:456216"/>
        <dbReference type="EC" id="7.2.2.10"/>
    </reaction>
</comment>
<accession>A0A6A4SZZ5</accession>
<feature type="compositionally biased region" description="Polar residues" evidence="20">
    <location>
        <begin position="1192"/>
        <end position="1206"/>
    </location>
</feature>
<dbReference type="InterPro" id="IPR004014">
    <property type="entry name" value="ATPase_P-typ_cation-transptr_N"/>
</dbReference>
<evidence type="ECO:0000256" key="6">
    <source>
        <dbReference type="ARBA" id="ARBA00022568"/>
    </source>
</evidence>
<dbReference type="InterPro" id="IPR006068">
    <property type="entry name" value="ATPase_P-typ_cation-transptr_C"/>
</dbReference>
<dbReference type="SMART" id="SM00831">
    <property type="entry name" value="Cation_ATPase_N"/>
    <property type="match status" value="1"/>
</dbReference>
<dbReference type="PANTHER" id="PTHR24093:SF284">
    <property type="entry name" value="PLASMA MEMBRANE CALCIUM-TRANSPORTING ATPASE 3"/>
    <property type="match status" value="1"/>
</dbReference>
<keyword evidence="17 18" id="KW-0472">Membrane</keyword>
<feature type="coiled-coil region" evidence="19">
    <location>
        <begin position="1042"/>
        <end position="1069"/>
    </location>
</feature>
<feature type="compositionally biased region" description="Pro residues" evidence="20">
    <location>
        <begin position="1147"/>
        <end position="1161"/>
    </location>
</feature>
<dbReference type="Gene3D" id="2.70.150.10">
    <property type="entry name" value="Calcium-transporting ATPase, cytoplasmic transduction domain A"/>
    <property type="match status" value="1"/>
</dbReference>
<dbReference type="Pfam" id="PF12424">
    <property type="entry name" value="ATP_Ca_trans_C"/>
    <property type="match status" value="1"/>
</dbReference>
<dbReference type="FunFam" id="1.20.1110.10:FF:000002">
    <property type="entry name" value="Calcium-transporting ATPase"/>
    <property type="match status" value="1"/>
</dbReference>
<dbReference type="Pfam" id="PF08282">
    <property type="entry name" value="Hydrolase_3"/>
    <property type="match status" value="1"/>
</dbReference>
<dbReference type="InterPro" id="IPR001757">
    <property type="entry name" value="P_typ_ATPase"/>
</dbReference>
<protein>
    <recommendedName>
        <fullName evidence="18">Calcium-transporting ATPase</fullName>
        <ecNumber evidence="18">7.2.2.10</ecNumber>
    </recommendedName>
</protein>
<dbReference type="GO" id="GO:0005388">
    <property type="term" value="F:P-type calcium transporter activity"/>
    <property type="evidence" value="ECO:0007669"/>
    <property type="project" value="UniProtKB-EC"/>
</dbReference>
<dbReference type="SUPFAM" id="SSF81660">
    <property type="entry name" value="Metal cation-transporting ATPase, ATP-binding domain N"/>
    <property type="match status" value="1"/>
</dbReference>
<feature type="domain" description="Cation-transporting P-type ATPase N-terminal" evidence="21">
    <location>
        <begin position="54"/>
        <end position="130"/>
    </location>
</feature>
<dbReference type="PRINTS" id="PR00119">
    <property type="entry name" value="CATATPASE"/>
</dbReference>
<gene>
    <name evidence="22" type="ORF">F2P81_011883</name>
</gene>
<dbReference type="SUPFAM" id="SSF56784">
    <property type="entry name" value="HAD-like"/>
    <property type="match status" value="1"/>
</dbReference>
<dbReference type="SFLD" id="SFLDG00002">
    <property type="entry name" value="C1.7:_P-type_atpase_like"/>
    <property type="match status" value="1"/>
</dbReference>
<keyword evidence="15 18" id="KW-1133">Transmembrane helix</keyword>
<dbReference type="Gene3D" id="3.40.50.1000">
    <property type="entry name" value="HAD superfamily/HAD-like"/>
    <property type="match status" value="1"/>
</dbReference>
<dbReference type="EMBL" id="VEVO01000010">
    <property type="protein sequence ID" value="KAF0036571.1"/>
    <property type="molecule type" value="Genomic_DNA"/>
</dbReference>
<keyword evidence="14" id="KW-1278">Translocase</keyword>
<evidence type="ECO:0000256" key="15">
    <source>
        <dbReference type="ARBA" id="ARBA00022989"/>
    </source>
</evidence>
<keyword evidence="10 18" id="KW-0106">Calcium</keyword>
<dbReference type="EC" id="7.2.2.10" evidence="18"/>
<evidence type="ECO:0000256" key="1">
    <source>
        <dbReference type="ARBA" id="ARBA00004651"/>
    </source>
</evidence>
<dbReference type="InterPro" id="IPR044492">
    <property type="entry name" value="P_typ_ATPase_HD_dom"/>
</dbReference>
<dbReference type="PROSITE" id="PS00154">
    <property type="entry name" value="ATPASE_E1_E2"/>
    <property type="match status" value="1"/>
</dbReference>
<organism evidence="22 23">
    <name type="scientific">Scophthalmus maximus</name>
    <name type="common">Turbot</name>
    <name type="synonym">Psetta maxima</name>
    <dbReference type="NCBI Taxonomy" id="52904"/>
    <lineage>
        <taxon>Eukaryota</taxon>
        <taxon>Metazoa</taxon>
        <taxon>Chordata</taxon>
        <taxon>Craniata</taxon>
        <taxon>Vertebrata</taxon>
        <taxon>Euteleostomi</taxon>
        <taxon>Actinopterygii</taxon>
        <taxon>Neopterygii</taxon>
        <taxon>Teleostei</taxon>
        <taxon>Neoteleostei</taxon>
        <taxon>Acanthomorphata</taxon>
        <taxon>Carangaria</taxon>
        <taxon>Pleuronectiformes</taxon>
        <taxon>Pleuronectoidei</taxon>
        <taxon>Scophthalmidae</taxon>
        <taxon>Scophthalmus</taxon>
    </lineage>
</organism>
<dbReference type="GO" id="GO:0005524">
    <property type="term" value="F:ATP binding"/>
    <property type="evidence" value="ECO:0007669"/>
    <property type="project" value="UniProtKB-KW"/>
</dbReference>
<sequence>MANSAVEFYPKGTRGGGGGGRADGSNAGGDFGVTVEELRELMELRGTDALQKVQENYGDTEGLCQRLLSNTTEGLSGDPADLERRCQTFGQNFIPPKKAKTFLELVWEALQDVTLIILEAAAIISLGLSFYQPPGKESESCGNVSGGAEDEGEADTGWIEGAAILLSVVCVVLVTAFNDWSKEKQFRGLQSRIEQEQRFTVVRKGNVIQIPVADMVVGDMAQVKYGDLLPADGILIQSNDLKIDESSLTGESDHVGKSVEKDPMLLSGTHVMEGSGRMLVTAVGVNSQTGIIFTLLGAGEMEEDAKEKKGKCKMLNSQKIVIYTMNAKKQDGGVAMEMQPLKSAEGGEVEDREKKKTSVPKKEKSVLQGKLTKLAVQIGKAGLVMSAITVIILVLYFVINTFVVEGQFWLTECTPVYIQYFVKFFIIGVTVLVVAVPEGLPLAVTISLAYSVKKMMKDNNLVRHLDACETMGNATAICSDKTGTLTTNRMTVVQSYLGDVQHRVVPDPGQINPKTLDILVNAIAINSAYTSKILPPDVEGGLAKQVGNKTECGLLGFVLDLQRDYTTVRDQIPEERLYKVYTFNSARKSMSTVIKLPDGSFRLYSKGASEILLKKCSYILDPNGEARGFRPRDRDEMVKQVIEPMACEGLRTICIAYRDLPSNPEPDWENEEEIVTELTCITVVGIEDPVRPEVPDAIRKCQRAGITVRMVTGDNINTARAIAAKCGIIHPGDDFICIDGKEFNRRIRNEKGEIEQERIDKIWPKLRVLARSSPTDKHTLVKGIIDSTVLEQRQVVAVTGDGTNDGPALKKADVGFAMGIAGTDVAKEASDIILTDDNFSSIVKAVMWGRNVYDSISKFLQFQLTVNVVAVIVAFTGACITQVDTSMNKTYMRTHMHSYRRTYNRHTEVNSPGERIFNIDSGRNAPLHSPPSEHYTIIFNTFVLMQLFNEINARKIHGERNVFDGIFANPIFCSIVLGTFAVQIVIVQWGGKPFSCAPLNVEQWLWCLFVGVGELLWGQVIATVPTERLPCLKEAGLGLEPGEEEGEEMAEDEEEIDCAERELRRGQILWFRGLNRIQTQMRVVKAFRSSLYEGREKPESRNSIHNFMAHPEFLINDLIHNIPLIDDTDVDDESELSRYQHLHPALRKPPPPPTQPQPPARTRPTRPYRQYSLPVTPCNRNNNNNSSSISSTVTHGNNNSTNAVSPSNRSPHHHYHCHRNHYGRDRPMTPSAPHLAHLFCVETSL</sequence>
<dbReference type="SFLD" id="SFLDS00003">
    <property type="entry name" value="Haloacid_Dehalogenase"/>
    <property type="match status" value="1"/>
</dbReference>
<evidence type="ECO:0000256" key="9">
    <source>
        <dbReference type="ARBA" id="ARBA00022741"/>
    </source>
</evidence>
<keyword evidence="19" id="KW-0175">Coiled coil</keyword>
<dbReference type="Pfam" id="PF00690">
    <property type="entry name" value="Cation_ATPase_N"/>
    <property type="match status" value="1"/>
</dbReference>
<evidence type="ECO:0000256" key="5">
    <source>
        <dbReference type="ARBA" id="ARBA00022553"/>
    </source>
</evidence>
<feature type="transmembrane region" description="Helical" evidence="18">
    <location>
        <begin position="424"/>
        <end position="450"/>
    </location>
</feature>
<evidence type="ECO:0000256" key="16">
    <source>
        <dbReference type="ARBA" id="ARBA00023065"/>
    </source>
</evidence>
<proteinExistence type="inferred from homology"/>
<dbReference type="GO" id="GO:0030165">
    <property type="term" value="F:PDZ domain binding"/>
    <property type="evidence" value="ECO:0007669"/>
    <property type="project" value="TreeGrafter"/>
</dbReference>
<feature type="transmembrane region" description="Helical" evidence="18">
    <location>
        <begin position="971"/>
        <end position="991"/>
    </location>
</feature>
<dbReference type="InterPro" id="IPR036412">
    <property type="entry name" value="HAD-like_sf"/>
</dbReference>
<dbReference type="NCBIfam" id="TIGR01494">
    <property type="entry name" value="ATPase_P-type"/>
    <property type="match status" value="3"/>
</dbReference>
<keyword evidence="3 18" id="KW-0813">Transport</keyword>
<keyword evidence="16 18" id="KW-0406">Ion transport</keyword>
<reference evidence="22 23" key="1">
    <citation type="submission" date="2019-06" db="EMBL/GenBank/DDBJ databases">
        <title>Draft genomes of female and male turbot (Scophthalmus maximus).</title>
        <authorList>
            <person name="Xu H."/>
            <person name="Xu X.-W."/>
            <person name="Shao C."/>
            <person name="Chen S."/>
        </authorList>
    </citation>
    <scope>NUCLEOTIDE SEQUENCE [LARGE SCALE GENOMIC DNA]</scope>
    <source>
        <strain evidence="22">Ysfricsl-2016a</strain>
        <tissue evidence="22">Blood</tissue>
    </source>
</reference>
<evidence type="ECO:0000256" key="8">
    <source>
        <dbReference type="ARBA" id="ARBA00022723"/>
    </source>
</evidence>
<keyword evidence="8" id="KW-0479">Metal-binding</keyword>
<keyword evidence="12" id="KW-0460">Magnesium</keyword>
<dbReference type="FunFam" id="2.70.150.10:FF:000001">
    <property type="entry name" value="Calcium-transporting ATPase"/>
    <property type="match status" value="1"/>
</dbReference>
<dbReference type="GO" id="GO:0016887">
    <property type="term" value="F:ATP hydrolysis activity"/>
    <property type="evidence" value="ECO:0007669"/>
    <property type="project" value="InterPro"/>
</dbReference>
<evidence type="ECO:0000256" key="17">
    <source>
        <dbReference type="ARBA" id="ARBA00023136"/>
    </source>
</evidence>
<dbReference type="NCBIfam" id="TIGR01517">
    <property type="entry name" value="ATPase-IIB_Ca"/>
    <property type="match status" value="1"/>
</dbReference>
<keyword evidence="11 18" id="KW-0067">ATP-binding</keyword>
<dbReference type="Proteomes" id="UP000438429">
    <property type="component" value="Unassembled WGS sequence"/>
</dbReference>
<evidence type="ECO:0000256" key="13">
    <source>
        <dbReference type="ARBA" id="ARBA00022860"/>
    </source>
</evidence>
<evidence type="ECO:0000256" key="7">
    <source>
        <dbReference type="ARBA" id="ARBA00022692"/>
    </source>
</evidence>
<dbReference type="Pfam" id="PF00689">
    <property type="entry name" value="Cation_ATPase_C"/>
    <property type="match status" value="1"/>
</dbReference>
<keyword evidence="7 18" id="KW-0812">Transmembrane</keyword>
<evidence type="ECO:0000313" key="23">
    <source>
        <dbReference type="Proteomes" id="UP000438429"/>
    </source>
</evidence>
<feature type="region of interest" description="Disordered" evidence="20">
    <location>
        <begin position="1133"/>
        <end position="1220"/>
    </location>
</feature>
<evidence type="ECO:0000256" key="12">
    <source>
        <dbReference type="ARBA" id="ARBA00022842"/>
    </source>
</evidence>
<dbReference type="InterPro" id="IPR023299">
    <property type="entry name" value="ATPase_P-typ_cyto_dom_N"/>
</dbReference>
<dbReference type="Gene3D" id="1.20.1110.10">
    <property type="entry name" value="Calcium-transporting ATPase, transmembrane domain"/>
    <property type="match status" value="2"/>
</dbReference>
<evidence type="ECO:0000256" key="19">
    <source>
        <dbReference type="SAM" id="Coils"/>
    </source>
</evidence>
<dbReference type="GO" id="GO:0005886">
    <property type="term" value="C:plasma membrane"/>
    <property type="evidence" value="ECO:0007669"/>
    <property type="project" value="UniProtKB-SubCell"/>
</dbReference>
<comment type="caution">
    <text evidence="18">Lacks conserved residue(s) required for the propagation of feature annotation.</text>
</comment>
<comment type="function">
    <text evidence="18">Catalyzes the hydrolysis of ATP coupled with the transport of calcium.</text>
</comment>
<dbReference type="PANTHER" id="PTHR24093">
    <property type="entry name" value="CATION TRANSPORTING ATPASE"/>
    <property type="match status" value="1"/>
</dbReference>
<feature type="transmembrane region" description="Helical" evidence="18">
    <location>
        <begin position="864"/>
        <end position="883"/>
    </location>
</feature>
<comment type="caution">
    <text evidence="22">The sequence shown here is derived from an EMBL/GenBank/DDBJ whole genome shotgun (WGS) entry which is preliminary data.</text>
</comment>
<comment type="subcellular location">
    <subcellularLocation>
        <location evidence="1">Cell membrane</location>
        <topology evidence="1">Multi-pass membrane protein</topology>
    </subcellularLocation>
    <subcellularLocation>
        <location evidence="18">Membrane</location>
        <topology evidence="18">Multi-pass membrane protein</topology>
    </subcellularLocation>
</comment>
<feature type="compositionally biased region" description="Gly residues" evidence="20">
    <location>
        <begin position="13"/>
        <end position="28"/>
    </location>
</feature>
<feature type="compositionally biased region" description="Low complexity" evidence="20">
    <location>
        <begin position="1181"/>
        <end position="1191"/>
    </location>
</feature>
<dbReference type="InterPro" id="IPR008250">
    <property type="entry name" value="ATPase_P-typ_transduc_dom_A_sf"/>
</dbReference>
<dbReference type="SUPFAM" id="SSF81665">
    <property type="entry name" value="Calcium ATPase, transmembrane domain M"/>
    <property type="match status" value="1"/>
</dbReference>
<dbReference type="SFLD" id="SFLDF00027">
    <property type="entry name" value="p-type_atpase"/>
    <property type="match status" value="1"/>
</dbReference>
<dbReference type="InterPro" id="IPR022141">
    <property type="entry name" value="ATP_Ca_trans_C"/>
</dbReference>
<evidence type="ECO:0000259" key="21">
    <source>
        <dbReference type="SMART" id="SM00831"/>
    </source>
</evidence>
<evidence type="ECO:0000256" key="3">
    <source>
        <dbReference type="ARBA" id="ARBA00022448"/>
    </source>
</evidence>